<keyword evidence="1" id="KW-0472">Membrane</keyword>
<dbReference type="PANTHER" id="PTHR23028:SF134">
    <property type="entry name" value="PUTATIVE (AFU_ORTHOLOGUE AFUA_4G08520)-RELATED"/>
    <property type="match status" value="1"/>
</dbReference>
<evidence type="ECO:0000313" key="4">
    <source>
        <dbReference type="Proteomes" id="UP000799436"/>
    </source>
</evidence>
<keyword evidence="1" id="KW-0812">Transmembrane</keyword>
<feature type="transmembrane region" description="Helical" evidence="1">
    <location>
        <begin position="87"/>
        <end position="110"/>
    </location>
</feature>
<dbReference type="OrthoDB" id="5405781at2759"/>
<feature type="transmembrane region" description="Helical" evidence="1">
    <location>
        <begin position="142"/>
        <end position="161"/>
    </location>
</feature>
<keyword evidence="4" id="KW-1185">Reference proteome</keyword>
<dbReference type="Proteomes" id="UP000799436">
    <property type="component" value="Unassembled WGS sequence"/>
</dbReference>
<name>A0A6G1LBN1_9PEZI</name>
<gene>
    <name evidence="3" type="ORF">EJ03DRAFT_326951</name>
</gene>
<evidence type="ECO:0000313" key="3">
    <source>
        <dbReference type="EMBL" id="KAF2770040.1"/>
    </source>
</evidence>
<organism evidence="3 4">
    <name type="scientific">Teratosphaeria nubilosa</name>
    <dbReference type="NCBI Taxonomy" id="161662"/>
    <lineage>
        <taxon>Eukaryota</taxon>
        <taxon>Fungi</taxon>
        <taxon>Dikarya</taxon>
        <taxon>Ascomycota</taxon>
        <taxon>Pezizomycotina</taxon>
        <taxon>Dothideomycetes</taxon>
        <taxon>Dothideomycetidae</taxon>
        <taxon>Mycosphaerellales</taxon>
        <taxon>Teratosphaeriaceae</taxon>
        <taxon>Teratosphaeria</taxon>
    </lineage>
</organism>
<feature type="transmembrane region" description="Helical" evidence="1">
    <location>
        <begin position="420"/>
        <end position="441"/>
    </location>
</feature>
<evidence type="ECO:0000256" key="1">
    <source>
        <dbReference type="SAM" id="Phobius"/>
    </source>
</evidence>
<dbReference type="InterPro" id="IPR050879">
    <property type="entry name" value="Acyltransferase_3"/>
</dbReference>
<feature type="transmembrane region" description="Helical" evidence="1">
    <location>
        <begin position="359"/>
        <end position="380"/>
    </location>
</feature>
<proteinExistence type="predicted"/>
<dbReference type="AlphaFoldDB" id="A0A6G1LBN1"/>
<sequence length="462" mass="52714">MEPKDPQHDAILLHEAFVTETTELPLTSRDTVPLTKNNTLTSLDGLRGIAALIVYFHHHVTEYYGINNDLEHPYGYQGRYHFGQWRFVQLFFAGGTPAVMMFFVLSGYVLSRGALQMVWKGEGARTILRYLLTAVLRRPIRLWLPPILVSLPVVLAMHTPLRPLGGFTAFQPNIFAELRTYFIRLLQTINPFIMHGPFAQSFDYNPPVWTMAYELNGSMLVYAMMAICGPFLCLRNRMLAFTIAVFVAFEYGHFSLVPFVLGMMIAELDVASLDQPYIDRMTKFAQYLLFSAMAVIGWYFLSDFGPLIKPERPWFGLSGDWIPFIFYHNPNFVANIMGACCLVYAALRLSWLQNLLTRAGWLGRVSFGLYLTHVPVIWFFSHRVRRCFGYPLGEAEARAFTDGWLPIPDIGPLGLTTRYLAMQLVVLPLNLILAEVVTVWIDQTSVTVSKRFAARVMQKIHI</sequence>
<dbReference type="EMBL" id="ML995829">
    <property type="protein sequence ID" value="KAF2770040.1"/>
    <property type="molecule type" value="Genomic_DNA"/>
</dbReference>
<keyword evidence="1" id="KW-1133">Transmembrane helix</keyword>
<feature type="transmembrane region" description="Helical" evidence="1">
    <location>
        <begin position="211"/>
        <end position="232"/>
    </location>
</feature>
<dbReference type="Pfam" id="PF01757">
    <property type="entry name" value="Acyl_transf_3"/>
    <property type="match status" value="1"/>
</dbReference>
<evidence type="ECO:0000259" key="2">
    <source>
        <dbReference type="Pfam" id="PF01757"/>
    </source>
</evidence>
<reference evidence="3" key="1">
    <citation type="journal article" date="2020" name="Stud. Mycol.">
        <title>101 Dothideomycetes genomes: a test case for predicting lifestyles and emergence of pathogens.</title>
        <authorList>
            <person name="Haridas S."/>
            <person name="Albert R."/>
            <person name="Binder M."/>
            <person name="Bloem J."/>
            <person name="Labutti K."/>
            <person name="Salamov A."/>
            <person name="Andreopoulos B."/>
            <person name="Baker S."/>
            <person name="Barry K."/>
            <person name="Bills G."/>
            <person name="Bluhm B."/>
            <person name="Cannon C."/>
            <person name="Castanera R."/>
            <person name="Culley D."/>
            <person name="Daum C."/>
            <person name="Ezra D."/>
            <person name="Gonzalez J."/>
            <person name="Henrissat B."/>
            <person name="Kuo A."/>
            <person name="Liang C."/>
            <person name="Lipzen A."/>
            <person name="Lutzoni F."/>
            <person name="Magnuson J."/>
            <person name="Mondo S."/>
            <person name="Nolan M."/>
            <person name="Ohm R."/>
            <person name="Pangilinan J."/>
            <person name="Park H.-J."/>
            <person name="Ramirez L."/>
            <person name="Alfaro M."/>
            <person name="Sun H."/>
            <person name="Tritt A."/>
            <person name="Yoshinaga Y."/>
            <person name="Zwiers L.-H."/>
            <person name="Turgeon B."/>
            <person name="Goodwin S."/>
            <person name="Spatafora J."/>
            <person name="Crous P."/>
            <person name="Grigoriev I."/>
        </authorList>
    </citation>
    <scope>NUCLEOTIDE SEQUENCE</scope>
    <source>
        <strain evidence="3">CBS 116005</strain>
    </source>
</reference>
<feature type="transmembrane region" description="Helical" evidence="1">
    <location>
        <begin position="321"/>
        <end position="347"/>
    </location>
</feature>
<accession>A0A6G1LBN1</accession>
<dbReference type="InterPro" id="IPR002656">
    <property type="entry name" value="Acyl_transf_3_dom"/>
</dbReference>
<dbReference type="GO" id="GO:0016747">
    <property type="term" value="F:acyltransferase activity, transferring groups other than amino-acyl groups"/>
    <property type="evidence" value="ECO:0007669"/>
    <property type="project" value="InterPro"/>
</dbReference>
<feature type="domain" description="Acyltransferase 3" evidence="2">
    <location>
        <begin position="41"/>
        <end position="384"/>
    </location>
</feature>
<feature type="transmembrane region" description="Helical" evidence="1">
    <location>
        <begin position="284"/>
        <end position="301"/>
    </location>
</feature>
<dbReference type="PANTHER" id="PTHR23028">
    <property type="entry name" value="ACETYLTRANSFERASE"/>
    <property type="match status" value="1"/>
</dbReference>
<protein>
    <recommendedName>
        <fullName evidence="2">Acyltransferase 3 domain-containing protein</fullName>
    </recommendedName>
</protein>